<evidence type="ECO:0000259" key="8">
    <source>
        <dbReference type="PROSITE" id="PS51880"/>
    </source>
</evidence>
<dbReference type="InterPro" id="IPR006674">
    <property type="entry name" value="HD_domain"/>
</dbReference>
<evidence type="ECO:0000259" key="6">
    <source>
        <dbReference type="PROSITE" id="PS51671"/>
    </source>
</evidence>
<feature type="domain" description="HD" evidence="7">
    <location>
        <begin position="45"/>
        <end position="144"/>
    </location>
</feature>
<dbReference type="SUPFAM" id="SSF81271">
    <property type="entry name" value="TGS-like"/>
    <property type="match status" value="1"/>
</dbReference>
<comment type="caution">
    <text evidence="9">The sequence shown here is derived from an EMBL/GenBank/DDBJ whole genome shotgun (WGS) entry which is preliminary data.</text>
</comment>
<evidence type="ECO:0000313" key="9">
    <source>
        <dbReference type="EMBL" id="MBF5055764.1"/>
    </source>
</evidence>
<dbReference type="PANTHER" id="PTHR21262">
    <property type="entry name" value="GUANOSINE-3',5'-BIS DIPHOSPHATE 3'-PYROPHOSPHOHYDROLASE"/>
    <property type="match status" value="1"/>
</dbReference>
<dbReference type="Gene3D" id="3.30.70.260">
    <property type="match status" value="1"/>
</dbReference>
<dbReference type="CDD" id="cd05399">
    <property type="entry name" value="NT_Rel-Spo_like"/>
    <property type="match status" value="1"/>
</dbReference>
<dbReference type="Gene3D" id="3.10.20.30">
    <property type="match status" value="1"/>
</dbReference>
<dbReference type="Pfam" id="PF13328">
    <property type="entry name" value="HD_4"/>
    <property type="match status" value="1"/>
</dbReference>
<proteinExistence type="inferred from homology"/>
<dbReference type="PROSITE" id="PS51671">
    <property type="entry name" value="ACT"/>
    <property type="match status" value="1"/>
</dbReference>
<dbReference type="InterPro" id="IPR004811">
    <property type="entry name" value="RelA/Spo_fam"/>
</dbReference>
<dbReference type="Gene3D" id="1.10.3210.10">
    <property type="entry name" value="Hypothetical protein af1432"/>
    <property type="match status" value="1"/>
</dbReference>
<dbReference type="NCBIfam" id="NF008303">
    <property type="entry name" value="PRK11092.1"/>
    <property type="match status" value="1"/>
</dbReference>
<dbReference type="Pfam" id="PF02824">
    <property type="entry name" value="TGS"/>
    <property type="match status" value="1"/>
</dbReference>
<sequence>MPSIRNLQKRLRSYLTDDQIAQVVRAYHFAESAHEGQYRRTGDPYITHPLAVANILVDMHMDYASLMAAMLHDVIEDTGYSKEQLAEEFSEEVAELVDGVSKIAQIKFESKAEQQAENLRKMMLAMTRDIRVILVKLADRLHNMRTLHVMKPEKRRRIATETLEIYAPIAFRLGMYNMRVEYEDLAFHNIHPMRARLIGKAVQSARGNRKEILSSIKASIEHSLKEEGIEARVLGREKHLYSIYQKMKEQHKPFSEIMDVFGFRIIVDRVDTCYRVLGAVHNHFIPIPGRFKDYVAIPKANGYQSLHTTLKAQSGIPLEIQIRTEEMEAMANNGIAAHWLYKANDESGSPTHTRAQSWMQRLLEIQQKAGNSMEFIENVKVDLFPDEAYVFTPKGDIKELPAGATPVDFAYAVHTKVGNRCVAARIDGKLAALSTPLESGQTVKIITAPNASPNPGWLNFVVTGKARSNIRHFLKQQRREDAAELGRRLLDKALGAYEMELARLSDATLATELTDNNYATVDDLLEDIGMGNRLAPLVARKLAGAREDAEETESGESDRRPLAIRGSEGLMVTYAKCCYPLPGDTIIGHLSAGKGIVVHRDTCKNLLSEMRGAPEKCIALDWDKDVAQEFTAALRIELINKRGVLATLANSVSELGSNIDTIDMAEKDPTLSVINVTLTVKDRIHLARIIKRLRTLDNVVRIHRISA</sequence>
<dbReference type="RefSeq" id="WP_194864429.1">
    <property type="nucleotide sequence ID" value="NZ_ARXX01000011.1"/>
</dbReference>
<dbReference type="InterPro" id="IPR002912">
    <property type="entry name" value="ACT_dom"/>
</dbReference>
<dbReference type="Gene3D" id="3.30.460.10">
    <property type="entry name" value="Beta Polymerase, domain 2"/>
    <property type="match status" value="1"/>
</dbReference>
<dbReference type="SMART" id="SM00471">
    <property type="entry name" value="HDc"/>
    <property type="match status" value="1"/>
</dbReference>
<evidence type="ECO:0000256" key="4">
    <source>
        <dbReference type="ARBA" id="ARBA00047968"/>
    </source>
</evidence>
<feature type="domain" description="TGS" evidence="8">
    <location>
        <begin position="386"/>
        <end position="447"/>
    </location>
</feature>
<dbReference type="EMBL" id="ARXX01000011">
    <property type="protein sequence ID" value="MBF5055764.1"/>
    <property type="molecule type" value="Genomic_DNA"/>
</dbReference>
<reference evidence="9 10" key="1">
    <citation type="submission" date="2012-09" db="EMBL/GenBank/DDBJ databases">
        <title>Genome Sequence of alkane-degrading Bacterium Alcanivorax sp. 521-1.</title>
        <authorList>
            <person name="Lai Q."/>
            <person name="Shao Z."/>
        </authorList>
    </citation>
    <scope>NUCLEOTIDE SEQUENCE [LARGE SCALE GENOMIC DNA]</scope>
    <source>
        <strain evidence="9 10">521-1</strain>
    </source>
</reference>
<dbReference type="PROSITE" id="PS51880">
    <property type="entry name" value="TGS"/>
    <property type="match status" value="1"/>
</dbReference>
<dbReference type="CDD" id="cd04876">
    <property type="entry name" value="ACT_RelA-SpoT"/>
    <property type="match status" value="1"/>
</dbReference>
<accession>A0ABS0AP85</accession>
<dbReference type="CDD" id="cd00077">
    <property type="entry name" value="HDc"/>
    <property type="match status" value="1"/>
</dbReference>
<dbReference type="Pfam" id="PF04607">
    <property type="entry name" value="RelA_SpoT"/>
    <property type="match status" value="1"/>
</dbReference>
<dbReference type="SMART" id="SM00954">
    <property type="entry name" value="RelA_SpoT"/>
    <property type="match status" value="1"/>
</dbReference>
<evidence type="ECO:0000256" key="5">
    <source>
        <dbReference type="RuleBase" id="RU003847"/>
    </source>
</evidence>
<keyword evidence="1" id="KW-0378">Hydrolase</keyword>
<comment type="function">
    <text evidence="5">In eubacteria ppGpp (guanosine 3'-diphosphate 5'-diphosphate) is a mediator of the stringent response that coordinates a variety of cellular activities in response to changes in nutritional abundance.</text>
</comment>
<feature type="domain" description="ACT" evidence="6">
    <location>
        <begin position="633"/>
        <end position="707"/>
    </location>
</feature>
<dbReference type="Pfam" id="PF19296">
    <property type="entry name" value="RelA_AH_RIS"/>
    <property type="match status" value="1"/>
</dbReference>
<comment type="pathway">
    <text evidence="2">Purine metabolism; ppGpp biosynthesis; ppGpp from GDP: step 1/1.</text>
</comment>
<dbReference type="EC" id="3.1.7.2" evidence="3"/>
<comment type="catalytic activity">
    <reaction evidence="4">
        <text>guanosine 3',5'-bis(diphosphate) + H2O = GDP + diphosphate + H(+)</text>
        <dbReference type="Rhea" id="RHEA:14253"/>
        <dbReference type="ChEBI" id="CHEBI:15377"/>
        <dbReference type="ChEBI" id="CHEBI:15378"/>
        <dbReference type="ChEBI" id="CHEBI:33019"/>
        <dbReference type="ChEBI" id="CHEBI:58189"/>
        <dbReference type="ChEBI" id="CHEBI:77828"/>
        <dbReference type="EC" id="3.1.7.2"/>
    </reaction>
</comment>
<dbReference type="InterPro" id="IPR007685">
    <property type="entry name" value="RelA_SpoT"/>
</dbReference>
<dbReference type="SUPFAM" id="SSF55021">
    <property type="entry name" value="ACT-like"/>
    <property type="match status" value="1"/>
</dbReference>
<dbReference type="InterPro" id="IPR033655">
    <property type="entry name" value="TGS_RelA/SpoT"/>
</dbReference>
<evidence type="ECO:0000313" key="10">
    <source>
        <dbReference type="Proteomes" id="UP000662703"/>
    </source>
</evidence>
<dbReference type="InterPro" id="IPR003607">
    <property type="entry name" value="HD/PDEase_dom"/>
</dbReference>
<dbReference type="CDD" id="cd01668">
    <property type="entry name" value="TGS_RSH"/>
    <property type="match status" value="1"/>
</dbReference>
<dbReference type="SUPFAM" id="SSF81301">
    <property type="entry name" value="Nucleotidyltransferase"/>
    <property type="match status" value="1"/>
</dbReference>
<organism evidence="9 10">
    <name type="scientific">Alloalcanivorax profundimaris</name>
    <dbReference type="NCBI Taxonomy" id="2735259"/>
    <lineage>
        <taxon>Bacteria</taxon>
        <taxon>Pseudomonadati</taxon>
        <taxon>Pseudomonadota</taxon>
        <taxon>Gammaproteobacteria</taxon>
        <taxon>Oceanospirillales</taxon>
        <taxon>Alcanivoracaceae</taxon>
        <taxon>Alloalcanivorax</taxon>
    </lineage>
</organism>
<evidence type="ECO:0000256" key="3">
    <source>
        <dbReference type="ARBA" id="ARBA00024387"/>
    </source>
</evidence>
<keyword evidence="10" id="KW-1185">Reference proteome</keyword>
<name>A0ABS0AP85_9GAMM</name>
<dbReference type="InterPro" id="IPR004095">
    <property type="entry name" value="TGS"/>
</dbReference>
<dbReference type="InterPro" id="IPR012676">
    <property type="entry name" value="TGS-like"/>
</dbReference>
<dbReference type="SUPFAM" id="SSF109604">
    <property type="entry name" value="HD-domain/PDEase-like"/>
    <property type="match status" value="1"/>
</dbReference>
<protein>
    <recommendedName>
        <fullName evidence="3">guanosine-3',5'-bis(diphosphate) 3'-diphosphatase</fullName>
        <ecNumber evidence="3">3.1.7.2</ecNumber>
    </recommendedName>
</protein>
<comment type="similarity">
    <text evidence="5">Belongs to the relA/spoT family.</text>
</comment>
<evidence type="ECO:0000259" key="7">
    <source>
        <dbReference type="PROSITE" id="PS51831"/>
    </source>
</evidence>
<evidence type="ECO:0000256" key="1">
    <source>
        <dbReference type="ARBA" id="ARBA00022801"/>
    </source>
</evidence>
<dbReference type="NCBIfam" id="TIGR00691">
    <property type="entry name" value="spoT_relA"/>
    <property type="match status" value="1"/>
</dbReference>
<gene>
    <name evidence="9" type="ORF">Y5W_01058</name>
</gene>
<dbReference type="Proteomes" id="UP000662703">
    <property type="component" value="Unassembled WGS sequence"/>
</dbReference>
<dbReference type="InterPro" id="IPR045600">
    <property type="entry name" value="RelA/SpoT_AH_RIS"/>
</dbReference>
<dbReference type="Pfam" id="PF13291">
    <property type="entry name" value="ACT_4"/>
    <property type="match status" value="1"/>
</dbReference>
<evidence type="ECO:0000256" key="2">
    <source>
        <dbReference type="ARBA" id="ARBA00024329"/>
    </source>
</evidence>
<dbReference type="InterPro" id="IPR043519">
    <property type="entry name" value="NT_sf"/>
</dbReference>
<dbReference type="InterPro" id="IPR012675">
    <property type="entry name" value="Beta-grasp_dom_sf"/>
</dbReference>
<dbReference type="InterPro" id="IPR045865">
    <property type="entry name" value="ACT-like_dom_sf"/>
</dbReference>
<dbReference type="PROSITE" id="PS51831">
    <property type="entry name" value="HD"/>
    <property type="match status" value="1"/>
</dbReference>
<dbReference type="PANTHER" id="PTHR21262:SF36">
    <property type="entry name" value="BIFUNCTIONAL (P)PPGPP SYNTHASE_HYDROLASE SPOT"/>
    <property type="match status" value="1"/>
</dbReference>